<dbReference type="EMBL" id="NVWI01000002">
    <property type="protein sequence ID" value="PCJ42700.1"/>
    <property type="molecule type" value="Genomic_DNA"/>
</dbReference>
<dbReference type="AlphaFoldDB" id="A0A2A5CGV7"/>
<reference evidence="3" key="1">
    <citation type="submission" date="2017-08" db="EMBL/GenBank/DDBJ databases">
        <title>A dynamic microbial community with high functional redundancy inhabits the cold, oxic subseafloor aquifer.</title>
        <authorList>
            <person name="Tully B.J."/>
            <person name="Wheat C.G."/>
            <person name="Glazer B.T."/>
            <person name="Huber J.A."/>
        </authorList>
    </citation>
    <scope>NUCLEOTIDE SEQUENCE [LARGE SCALE GENOMIC DNA]</scope>
</reference>
<keyword evidence="1" id="KW-0812">Transmembrane</keyword>
<evidence type="ECO:0000313" key="2">
    <source>
        <dbReference type="EMBL" id="PCJ42700.1"/>
    </source>
</evidence>
<accession>A0A2A5CGV7</accession>
<evidence type="ECO:0000256" key="1">
    <source>
        <dbReference type="SAM" id="Phobius"/>
    </source>
</evidence>
<sequence length="92" mass="10066">MKKILQNLFSPILNLFENSEGEYSYKKSHRTILIIVGVLFWVLSFFSLMAAMVTAQLAAGLPFIIFFSAGSVCLIVGGLGSNHAVANLWGNK</sequence>
<proteinExistence type="predicted"/>
<keyword evidence="1" id="KW-0472">Membrane</keyword>
<gene>
    <name evidence="2" type="ORF">COA71_04130</name>
</gene>
<feature type="transmembrane region" description="Helical" evidence="1">
    <location>
        <begin position="32"/>
        <end position="53"/>
    </location>
</feature>
<protein>
    <submittedName>
        <fullName evidence="2">Uncharacterized protein</fullName>
    </submittedName>
</protein>
<feature type="transmembrane region" description="Helical" evidence="1">
    <location>
        <begin position="59"/>
        <end position="79"/>
    </location>
</feature>
<name>A0A2A5CGV7_9GAMM</name>
<evidence type="ECO:0000313" key="3">
    <source>
        <dbReference type="Proteomes" id="UP000228987"/>
    </source>
</evidence>
<organism evidence="2 3">
    <name type="scientific">SAR86 cluster bacterium</name>
    <dbReference type="NCBI Taxonomy" id="2030880"/>
    <lineage>
        <taxon>Bacteria</taxon>
        <taxon>Pseudomonadati</taxon>
        <taxon>Pseudomonadota</taxon>
        <taxon>Gammaproteobacteria</taxon>
        <taxon>SAR86 cluster</taxon>
    </lineage>
</organism>
<dbReference type="Proteomes" id="UP000228987">
    <property type="component" value="Unassembled WGS sequence"/>
</dbReference>
<comment type="caution">
    <text evidence="2">The sequence shown here is derived from an EMBL/GenBank/DDBJ whole genome shotgun (WGS) entry which is preliminary data.</text>
</comment>
<keyword evidence="1" id="KW-1133">Transmembrane helix</keyword>